<gene>
    <name evidence="3" type="ORF">SAMN05192540_1394</name>
    <name evidence="2" type="ORF">SAMN05192545_3158</name>
</gene>
<keyword evidence="1" id="KW-0472">Membrane</keyword>
<keyword evidence="5" id="KW-1185">Reference proteome</keyword>
<name>A0A1H4LR39_9FLAO</name>
<dbReference type="EMBL" id="LT629754">
    <property type="protein sequence ID" value="SDT25165.1"/>
    <property type="molecule type" value="Genomic_DNA"/>
</dbReference>
<reference evidence="2 5" key="2">
    <citation type="submission" date="2016-10" db="EMBL/GenBank/DDBJ databases">
        <authorList>
            <person name="Varghese N."/>
            <person name="Submissions S."/>
        </authorList>
    </citation>
    <scope>NUCLEOTIDE SEQUENCE [LARGE SCALE GENOMIC DNA]</scope>
    <source>
        <strain evidence="2 5">MAR_2009_60</strain>
    </source>
</reference>
<evidence type="ECO:0000313" key="2">
    <source>
        <dbReference type="EMBL" id="SDT25165.1"/>
    </source>
</evidence>
<evidence type="ECO:0000313" key="5">
    <source>
        <dbReference type="Proteomes" id="UP000199574"/>
    </source>
</evidence>
<dbReference type="Proteomes" id="UP000183038">
    <property type="component" value="Unassembled WGS sequence"/>
</dbReference>
<evidence type="ECO:0000256" key="1">
    <source>
        <dbReference type="SAM" id="Phobius"/>
    </source>
</evidence>
<evidence type="ECO:0008006" key="6">
    <source>
        <dbReference type="Google" id="ProtNLM"/>
    </source>
</evidence>
<dbReference type="EMBL" id="FNTB01000001">
    <property type="protein sequence ID" value="SEB73097.1"/>
    <property type="molecule type" value="Genomic_DNA"/>
</dbReference>
<accession>A0A1H4LR39</accession>
<feature type="transmembrane region" description="Helical" evidence="1">
    <location>
        <begin position="6"/>
        <end position="26"/>
    </location>
</feature>
<proteinExistence type="predicted"/>
<evidence type="ECO:0000313" key="3">
    <source>
        <dbReference type="EMBL" id="SEB73097.1"/>
    </source>
</evidence>
<dbReference type="AlphaFoldDB" id="A0A1H4LR39"/>
<dbReference type="Proteomes" id="UP000199574">
    <property type="component" value="Chromosome I"/>
</dbReference>
<keyword evidence="1" id="KW-1133">Transmembrane helix</keyword>
<organism evidence="3 4">
    <name type="scientific">Maribacter dokdonensis</name>
    <dbReference type="NCBI Taxonomy" id="320912"/>
    <lineage>
        <taxon>Bacteria</taxon>
        <taxon>Pseudomonadati</taxon>
        <taxon>Bacteroidota</taxon>
        <taxon>Flavobacteriia</taxon>
        <taxon>Flavobacteriales</taxon>
        <taxon>Flavobacteriaceae</taxon>
        <taxon>Maribacter</taxon>
    </lineage>
</organism>
<evidence type="ECO:0000313" key="4">
    <source>
        <dbReference type="Proteomes" id="UP000183038"/>
    </source>
</evidence>
<protein>
    <recommendedName>
        <fullName evidence="6">Virus attachment protein p12 family protein</fullName>
    </recommendedName>
</protein>
<reference evidence="3 4" key="1">
    <citation type="submission" date="2016-10" db="EMBL/GenBank/DDBJ databases">
        <authorList>
            <person name="de Groot N.N."/>
        </authorList>
    </citation>
    <scope>NUCLEOTIDE SEQUENCE [LARGE SCALE GENOMIC DNA]</scope>
    <source>
        <strain evidence="3 4">MAR_2009_71</strain>
    </source>
</reference>
<sequence length="49" mass="5436">MDIIQHILVYITLAISVGYLVNKFLIPKSIWSGKKNNAKSCGQDDCGCH</sequence>
<keyword evidence="1" id="KW-0812">Transmembrane</keyword>